<dbReference type="HOGENOM" id="CLU_023208_1_1_1"/>
<keyword evidence="4" id="KW-0479">Metal-binding</keyword>
<evidence type="ECO:0000256" key="5">
    <source>
        <dbReference type="ARBA" id="ARBA00023315"/>
    </source>
</evidence>
<sequence>MLGIETSCDDTAAAVLDADGRVLSSVISSQWELNAQWKGIVPALAARAHADNLPHVIKAAMEQSGLESVKQLSAVAVTSGPGLAPCLDVGLRAARQICLDNPDVAFLQINHLELETPRPEFPFVVLLVSGGHCCLVLAKGLGDYELLGNTLDDSIGEAYDKVARMLDITSSGGKGVHGGKLIEDMAARGNDRAFPFTEPMKHRKLGELDDKTKEDLCASFQVVCGGVASNQYLRSRMQSAVEEEGLVAVFPPARYCTDNGVMIAYAGLERYAKGMRCDPEPARYQPRWPLETLQPL</sequence>
<reference evidence="8" key="2">
    <citation type="submission" date="2015-06" db="UniProtKB">
        <authorList>
            <consortium name="EnsemblProtists"/>
        </authorList>
    </citation>
    <scope>IDENTIFICATION</scope>
    <source>
        <strain evidence="8">Pr102</strain>
    </source>
</reference>
<dbReference type="VEuPathDB" id="FungiDB:KRP22_1214"/>
<dbReference type="InterPro" id="IPR000905">
    <property type="entry name" value="Gcp-like_dom"/>
</dbReference>
<dbReference type="EMBL" id="DS566041">
    <property type="status" value="NOT_ANNOTATED_CDS"/>
    <property type="molecule type" value="Genomic_DNA"/>
</dbReference>
<dbReference type="CDD" id="cd24134">
    <property type="entry name" value="ASKHA_NBD_OSGEPL1_QRI7_euk"/>
    <property type="match status" value="1"/>
</dbReference>
<dbReference type="Gene3D" id="3.30.420.40">
    <property type="match status" value="3"/>
</dbReference>
<dbReference type="EnsemblProtists" id="Phyra79877">
    <property type="protein sequence ID" value="Phyra79877"/>
    <property type="gene ID" value="Phyra79877"/>
</dbReference>
<dbReference type="InParanoid" id="H3GSB4"/>
<dbReference type="SUPFAM" id="SSF53067">
    <property type="entry name" value="Actin-like ATPase domain"/>
    <property type="match status" value="1"/>
</dbReference>
<accession>H3GSB4</accession>
<evidence type="ECO:0000256" key="4">
    <source>
        <dbReference type="ARBA" id="ARBA00022723"/>
    </source>
</evidence>
<protein>
    <recommendedName>
        <fullName evidence="1">N(6)-L-threonylcarbamoyladenine synthase</fullName>
        <ecNumber evidence="1">2.3.1.234</ecNumber>
    </recommendedName>
</protein>
<dbReference type="InterPro" id="IPR017861">
    <property type="entry name" value="KAE1/TsaD"/>
</dbReference>
<proteinExistence type="predicted"/>
<dbReference type="VEuPathDB" id="FungiDB:KRP23_1423"/>
<dbReference type="GO" id="GO:0061711">
    <property type="term" value="F:tRNA N(6)-L-threonylcarbamoyladenine synthase activity"/>
    <property type="evidence" value="ECO:0007669"/>
    <property type="project" value="UniProtKB-EC"/>
</dbReference>
<keyword evidence="5" id="KW-0012">Acyltransferase</keyword>
<dbReference type="STRING" id="164328.H3GSB4"/>
<evidence type="ECO:0000313" key="8">
    <source>
        <dbReference type="EnsemblProtists" id="Phyra79877"/>
    </source>
</evidence>
<dbReference type="EC" id="2.3.1.234" evidence="1"/>
<feature type="domain" description="Gcp-like" evidence="7">
    <location>
        <begin position="22"/>
        <end position="265"/>
    </location>
</feature>
<dbReference type="PANTHER" id="PTHR11735">
    <property type="entry name" value="TRNA N6-ADENOSINE THREONYLCARBAMOYLTRANSFERASE"/>
    <property type="match status" value="1"/>
</dbReference>
<dbReference type="Proteomes" id="UP000005238">
    <property type="component" value="Unassembled WGS sequence"/>
</dbReference>
<comment type="catalytic activity">
    <reaction evidence="6">
        <text>L-threonylcarbamoyladenylate + adenosine(37) in tRNA = N(6)-L-threonylcarbamoyladenosine(37) in tRNA + AMP + H(+)</text>
        <dbReference type="Rhea" id="RHEA:37059"/>
        <dbReference type="Rhea" id="RHEA-COMP:10162"/>
        <dbReference type="Rhea" id="RHEA-COMP:10163"/>
        <dbReference type="ChEBI" id="CHEBI:15378"/>
        <dbReference type="ChEBI" id="CHEBI:73682"/>
        <dbReference type="ChEBI" id="CHEBI:74411"/>
        <dbReference type="ChEBI" id="CHEBI:74418"/>
        <dbReference type="ChEBI" id="CHEBI:456215"/>
        <dbReference type="EC" id="2.3.1.234"/>
    </reaction>
</comment>
<evidence type="ECO:0000256" key="6">
    <source>
        <dbReference type="ARBA" id="ARBA00048117"/>
    </source>
</evidence>
<evidence type="ECO:0000256" key="3">
    <source>
        <dbReference type="ARBA" id="ARBA00022694"/>
    </source>
</evidence>
<keyword evidence="2" id="KW-0808">Transferase</keyword>
<keyword evidence="9" id="KW-1185">Reference proteome</keyword>
<evidence type="ECO:0000256" key="2">
    <source>
        <dbReference type="ARBA" id="ARBA00022679"/>
    </source>
</evidence>
<organism evidence="8 9">
    <name type="scientific">Phytophthora ramorum</name>
    <name type="common">Sudden oak death agent</name>
    <dbReference type="NCBI Taxonomy" id="164328"/>
    <lineage>
        <taxon>Eukaryota</taxon>
        <taxon>Sar</taxon>
        <taxon>Stramenopiles</taxon>
        <taxon>Oomycota</taxon>
        <taxon>Peronosporomycetes</taxon>
        <taxon>Peronosporales</taxon>
        <taxon>Peronosporaceae</taxon>
        <taxon>Phytophthora</taxon>
    </lineage>
</organism>
<dbReference type="InterPro" id="IPR043129">
    <property type="entry name" value="ATPase_NBD"/>
</dbReference>
<dbReference type="GO" id="GO:0008033">
    <property type="term" value="P:tRNA processing"/>
    <property type="evidence" value="ECO:0007669"/>
    <property type="project" value="UniProtKB-KW"/>
</dbReference>
<dbReference type="GO" id="GO:0005739">
    <property type="term" value="C:mitochondrion"/>
    <property type="evidence" value="ECO:0000318"/>
    <property type="project" value="GO_Central"/>
</dbReference>
<evidence type="ECO:0000259" key="7">
    <source>
        <dbReference type="Pfam" id="PF00814"/>
    </source>
</evidence>
<reference evidence="9" key="1">
    <citation type="journal article" date="2006" name="Science">
        <title>Phytophthora genome sequences uncover evolutionary origins and mechanisms of pathogenesis.</title>
        <authorList>
            <person name="Tyler B.M."/>
            <person name="Tripathy S."/>
            <person name="Zhang X."/>
            <person name="Dehal P."/>
            <person name="Jiang R.H."/>
            <person name="Aerts A."/>
            <person name="Arredondo F.D."/>
            <person name="Baxter L."/>
            <person name="Bensasson D."/>
            <person name="Beynon J.L."/>
            <person name="Chapman J."/>
            <person name="Damasceno C.M."/>
            <person name="Dorrance A.E."/>
            <person name="Dou D."/>
            <person name="Dickerman A.W."/>
            <person name="Dubchak I.L."/>
            <person name="Garbelotto M."/>
            <person name="Gijzen M."/>
            <person name="Gordon S.G."/>
            <person name="Govers F."/>
            <person name="Grunwald N.J."/>
            <person name="Huang W."/>
            <person name="Ivors K.L."/>
            <person name="Jones R.W."/>
            <person name="Kamoun S."/>
            <person name="Krampis K."/>
            <person name="Lamour K.H."/>
            <person name="Lee M.K."/>
            <person name="McDonald W.H."/>
            <person name="Medina M."/>
            <person name="Meijer H.J."/>
            <person name="Nordberg E.K."/>
            <person name="Maclean D.J."/>
            <person name="Ospina-Giraldo M.D."/>
            <person name="Morris P.F."/>
            <person name="Phuntumart V."/>
            <person name="Putnam N.H."/>
            <person name="Rash S."/>
            <person name="Rose J.K."/>
            <person name="Sakihama Y."/>
            <person name="Salamov A.A."/>
            <person name="Savidor A."/>
            <person name="Scheuring C.F."/>
            <person name="Smith B.M."/>
            <person name="Sobral B.W."/>
            <person name="Terry A."/>
            <person name="Torto-Alalibo T.A."/>
            <person name="Win J."/>
            <person name="Xu Z."/>
            <person name="Zhang H."/>
            <person name="Grigoriev I.V."/>
            <person name="Rokhsar D.S."/>
            <person name="Boore J.L."/>
        </authorList>
    </citation>
    <scope>NUCLEOTIDE SEQUENCE [LARGE SCALE GENOMIC DNA]</scope>
    <source>
        <strain evidence="9">Pr102</strain>
    </source>
</reference>
<dbReference type="PRINTS" id="PR00789">
    <property type="entry name" value="OSIALOPTASE"/>
</dbReference>
<evidence type="ECO:0000256" key="1">
    <source>
        <dbReference type="ARBA" id="ARBA00012156"/>
    </source>
</evidence>
<dbReference type="OMA" id="NAAMIGC"/>
<dbReference type="PANTHER" id="PTHR11735:SF6">
    <property type="entry name" value="TRNA N6-ADENOSINE THREONYLCARBAMOYLTRANSFERASE, MITOCHONDRIAL"/>
    <property type="match status" value="1"/>
</dbReference>
<keyword evidence="3" id="KW-0819">tRNA processing</keyword>
<name>H3GSB4_PHYRM</name>
<evidence type="ECO:0000313" key="9">
    <source>
        <dbReference type="Proteomes" id="UP000005238"/>
    </source>
</evidence>
<dbReference type="GO" id="GO:0046872">
    <property type="term" value="F:metal ion binding"/>
    <property type="evidence" value="ECO:0007669"/>
    <property type="project" value="UniProtKB-KW"/>
</dbReference>
<dbReference type="AlphaFoldDB" id="H3GSB4"/>
<dbReference type="eggNOG" id="KOG2707">
    <property type="taxonomic scope" value="Eukaryota"/>
</dbReference>
<dbReference type="Pfam" id="PF00814">
    <property type="entry name" value="TsaD"/>
    <property type="match status" value="1"/>
</dbReference>